<dbReference type="GO" id="GO:0034599">
    <property type="term" value="P:cellular response to oxidative stress"/>
    <property type="evidence" value="ECO:0007669"/>
    <property type="project" value="TreeGrafter"/>
</dbReference>
<dbReference type="OrthoDB" id="10248475at2759"/>
<evidence type="ECO:0000313" key="11">
    <source>
        <dbReference type="Proteomes" id="UP000054279"/>
    </source>
</evidence>
<evidence type="ECO:0000256" key="2">
    <source>
        <dbReference type="ARBA" id="ARBA00012925"/>
    </source>
</evidence>
<feature type="binding site" evidence="7">
    <location>
        <position position="107"/>
    </location>
    <ligand>
        <name>Zn(2+)</name>
        <dbReference type="ChEBI" id="CHEBI:29105"/>
    </ligand>
</feature>
<comment type="cofactor">
    <cofactor evidence="7">
        <name>Zn(2+)</name>
        <dbReference type="ChEBI" id="CHEBI:29105"/>
    </cofactor>
    <text evidence="7">Binds 1 zinc ion per subunit.</text>
</comment>
<proteinExistence type="inferred from homology"/>
<dbReference type="Proteomes" id="UP000054279">
    <property type="component" value="Unassembled WGS sequence"/>
</dbReference>
<feature type="binding site" evidence="7">
    <location>
        <position position="104"/>
    </location>
    <ligand>
        <name>Zn(2+)</name>
        <dbReference type="ChEBI" id="CHEBI:29105"/>
    </ligand>
</feature>
<dbReference type="GO" id="GO:0004089">
    <property type="term" value="F:carbonate dehydratase activity"/>
    <property type="evidence" value="ECO:0007669"/>
    <property type="project" value="UniProtKB-UniRule"/>
</dbReference>
<dbReference type="SMART" id="SM00947">
    <property type="entry name" value="Pro_CA"/>
    <property type="match status" value="1"/>
</dbReference>
<dbReference type="GO" id="GO:0008270">
    <property type="term" value="F:zinc ion binding"/>
    <property type="evidence" value="ECO:0007669"/>
    <property type="project" value="UniProtKB-UniRule"/>
</dbReference>
<keyword evidence="11" id="KW-1185">Reference proteome</keyword>
<evidence type="ECO:0000256" key="6">
    <source>
        <dbReference type="ARBA" id="ARBA00048348"/>
    </source>
</evidence>
<dbReference type="PANTHER" id="PTHR11002:SF76">
    <property type="entry name" value="CARBONIC ANHYDRASE"/>
    <property type="match status" value="1"/>
</dbReference>
<keyword evidence="4 7" id="KW-0862">Zinc</keyword>
<feature type="binding site" evidence="7">
    <location>
        <position position="50"/>
    </location>
    <ligand>
        <name>Zn(2+)</name>
        <dbReference type="ChEBI" id="CHEBI:29105"/>
    </ligand>
</feature>
<dbReference type="Gene3D" id="3.40.1050.10">
    <property type="entry name" value="Carbonic anhydrase"/>
    <property type="match status" value="1"/>
</dbReference>
<keyword evidence="3 7" id="KW-0479">Metal-binding</keyword>
<organism evidence="10 11">
    <name type="scientific">Sphaerobolus stellatus (strain SS14)</name>
    <dbReference type="NCBI Taxonomy" id="990650"/>
    <lineage>
        <taxon>Eukaryota</taxon>
        <taxon>Fungi</taxon>
        <taxon>Dikarya</taxon>
        <taxon>Basidiomycota</taxon>
        <taxon>Agaricomycotina</taxon>
        <taxon>Agaricomycetes</taxon>
        <taxon>Phallomycetidae</taxon>
        <taxon>Geastrales</taxon>
        <taxon>Sphaerobolaceae</taxon>
        <taxon>Sphaerobolus</taxon>
    </lineage>
</organism>
<dbReference type="PANTHER" id="PTHR11002">
    <property type="entry name" value="CARBONIC ANHYDRASE"/>
    <property type="match status" value="1"/>
</dbReference>
<dbReference type="GO" id="GO:0071244">
    <property type="term" value="P:cellular response to carbon dioxide"/>
    <property type="evidence" value="ECO:0007669"/>
    <property type="project" value="TreeGrafter"/>
</dbReference>
<feature type="binding site" evidence="7">
    <location>
        <position position="48"/>
    </location>
    <ligand>
        <name>Zn(2+)</name>
        <dbReference type="ChEBI" id="CHEBI:29105"/>
    </ligand>
</feature>
<evidence type="ECO:0000256" key="1">
    <source>
        <dbReference type="ARBA" id="ARBA00006217"/>
    </source>
</evidence>
<keyword evidence="5 8" id="KW-0456">Lyase</keyword>
<evidence type="ECO:0000313" key="9">
    <source>
        <dbReference type="EMBL" id="KIJ34973.1"/>
    </source>
</evidence>
<evidence type="ECO:0000256" key="4">
    <source>
        <dbReference type="ARBA" id="ARBA00022833"/>
    </source>
</evidence>
<protein>
    <recommendedName>
        <fullName evidence="2 8">Carbonic anhydrase</fullName>
        <ecNumber evidence="2 8">4.2.1.1</ecNumber>
    </recommendedName>
    <alternativeName>
        <fullName evidence="8">Carbonate dehydratase</fullName>
    </alternativeName>
</protein>
<dbReference type="CDD" id="cd00883">
    <property type="entry name" value="beta_CA_cladeA"/>
    <property type="match status" value="1"/>
</dbReference>
<dbReference type="HOGENOM" id="CLU_053879_3_2_1"/>
<evidence type="ECO:0000256" key="7">
    <source>
        <dbReference type="PIRSR" id="PIRSR601765-1"/>
    </source>
</evidence>
<comment type="catalytic activity">
    <reaction evidence="6 8">
        <text>hydrogencarbonate + H(+) = CO2 + H2O</text>
        <dbReference type="Rhea" id="RHEA:10748"/>
        <dbReference type="ChEBI" id="CHEBI:15377"/>
        <dbReference type="ChEBI" id="CHEBI:15378"/>
        <dbReference type="ChEBI" id="CHEBI:16526"/>
        <dbReference type="ChEBI" id="CHEBI:17544"/>
        <dbReference type="EC" id="4.2.1.1"/>
    </reaction>
</comment>
<dbReference type="SUPFAM" id="SSF53056">
    <property type="entry name" value="beta-carbonic anhydrase, cab"/>
    <property type="match status" value="1"/>
</dbReference>
<gene>
    <name evidence="9" type="ORF">M422DRAFT_181463</name>
    <name evidence="10" type="ORF">M422DRAFT_61329</name>
</gene>
<dbReference type="InterPro" id="IPR001765">
    <property type="entry name" value="Carbonic_anhydrase"/>
</dbReference>
<sequence>MPASSEYPVLSRLLSSNAQWSKDVSNTDPSFFKNLARGQAPKVLWIGCADSRVPESVVLACKPGDIFVHRNIANQFHLHDDSALSVLSYAVDVLGVEHVVIVGHTSCGGAAACLKGARELRNSDGTGAHEAPLERWLAPLTSLVASLDISGPEVPDAEALPVVVEENVKMQVENVVSSEIIRKAWSAGKNVHVHGWVYRVEEGRLQDLNISQGPN</sequence>
<evidence type="ECO:0000256" key="8">
    <source>
        <dbReference type="RuleBase" id="RU003956"/>
    </source>
</evidence>
<dbReference type="EMBL" id="KN837194">
    <property type="protein sequence ID" value="KIJ34973.1"/>
    <property type="molecule type" value="Genomic_DNA"/>
</dbReference>
<dbReference type="InterPro" id="IPR036874">
    <property type="entry name" value="Carbonic_anhydrase_sf"/>
</dbReference>
<evidence type="ECO:0000256" key="3">
    <source>
        <dbReference type="ARBA" id="ARBA00022723"/>
    </source>
</evidence>
<comment type="function">
    <text evidence="8">Reversible hydration of carbon dioxide.</text>
</comment>
<evidence type="ECO:0000313" key="10">
    <source>
        <dbReference type="EMBL" id="KIJ34975.1"/>
    </source>
</evidence>
<reference evidence="10 11" key="1">
    <citation type="submission" date="2014-06" db="EMBL/GenBank/DDBJ databases">
        <title>Evolutionary Origins and Diversification of the Mycorrhizal Mutualists.</title>
        <authorList>
            <consortium name="DOE Joint Genome Institute"/>
            <consortium name="Mycorrhizal Genomics Consortium"/>
            <person name="Kohler A."/>
            <person name="Kuo A."/>
            <person name="Nagy L.G."/>
            <person name="Floudas D."/>
            <person name="Copeland A."/>
            <person name="Barry K.W."/>
            <person name="Cichocki N."/>
            <person name="Veneault-Fourrey C."/>
            <person name="LaButti K."/>
            <person name="Lindquist E.A."/>
            <person name="Lipzen A."/>
            <person name="Lundell T."/>
            <person name="Morin E."/>
            <person name="Murat C."/>
            <person name="Riley R."/>
            <person name="Ohm R."/>
            <person name="Sun H."/>
            <person name="Tunlid A."/>
            <person name="Henrissat B."/>
            <person name="Grigoriev I.V."/>
            <person name="Hibbett D.S."/>
            <person name="Martin F."/>
        </authorList>
    </citation>
    <scope>NUCLEOTIDE SEQUENCE [LARGE SCALE GENOMIC DNA]</scope>
    <source>
        <strain evidence="10 11">SS14</strain>
    </source>
</reference>
<name>A0A0C9VBV5_SPHS4</name>
<evidence type="ECO:0000256" key="5">
    <source>
        <dbReference type="ARBA" id="ARBA00023239"/>
    </source>
</evidence>
<dbReference type="AlphaFoldDB" id="A0A0C9VBV5"/>
<dbReference type="Pfam" id="PF00484">
    <property type="entry name" value="Pro_CA"/>
    <property type="match status" value="1"/>
</dbReference>
<accession>A0A0C9VBV5</accession>
<comment type="similarity">
    <text evidence="1 8">Belongs to the beta-class carbonic anhydrase family.</text>
</comment>
<dbReference type="EMBL" id="KN837194">
    <property type="protein sequence ID" value="KIJ34975.1"/>
    <property type="molecule type" value="Genomic_DNA"/>
</dbReference>
<dbReference type="EC" id="4.2.1.1" evidence="2 8"/>